<dbReference type="PANTHER" id="PTHR43046:SF2">
    <property type="entry name" value="8-OXO-DGTP DIPHOSPHATASE-RELATED"/>
    <property type="match status" value="1"/>
</dbReference>
<keyword evidence="5" id="KW-1185">Reference proteome</keyword>
<dbReference type="Proteomes" id="UP001196661">
    <property type="component" value="Unassembled WGS sequence"/>
</dbReference>
<comment type="cofactor">
    <cofactor evidence="1">
        <name>Mg(2+)</name>
        <dbReference type="ChEBI" id="CHEBI:18420"/>
    </cofactor>
</comment>
<dbReference type="RefSeq" id="WP_215619429.1">
    <property type="nucleotide sequence ID" value="NZ_JADOER010000013.1"/>
</dbReference>
<evidence type="ECO:0000256" key="1">
    <source>
        <dbReference type="ARBA" id="ARBA00001946"/>
    </source>
</evidence>
<dbReference type="CDD" id="cd04690">
    <property type="entry name" value="NUDIX_Hydrolase"/>
    <property type="match status" value="1"/>
</dbReference>
<accession>A0ABS5Y7G2</accession>
<proteinExistence type="predicted"/>
<dbReference type="Pfam" id="PF00293">
    <property type="entry name" value="NUDIX"/>
    <property type="match status" value="1"/>
</dbReference>
<evidence type="ECO:0000259" key="3">
    <source>
        <dbReference type="PROSITE" id="PS51462"/>
    </source>
</evidence>
<feature type="domain" description="Nudix hydrolase" evidence="3">
    <location>
        <begin position="3"/>
        <end position="132"/>
    </location>
</feature>
<keyword evidence="2" id="KW-0378">Hydrolase</keyword>
<protein>
    <submittedName>
        <fullName evidence="4">NUDIX domain-containing protein</fullName>
    </submittedName>
</protein>
<dbReference type="Gene3D" id="3.90.79.10">
    <property type="entry name" value="Nucleoside Triphosphate Pyrophosphohydrolase"/>
    <property type="match status" value="1"/>
</dbReference>
<sequence length="134" mass="14830">MAPSVLHVVAYAVVEQQKLLTVRKKNTQKFMFPGGKFQPGESAEAAIYREVREELSCEIDAHTFRPLGEFVTIAANEANTQLVATVFQGGLLGTPTASSEIAELQWIPILAQDYAIELAPLLTDCVLPRLRQRF</sequence>
<dbReference type="SUPFAM" id="SSF55811">
    <property type="entry name" value="Nudix"/>
    <property type="match status" value="1"/>
</dbReference>
<comment type="caution">
    <text evidence="4">The sequence shown here is derived from an EMBL/GenBank/DDBJ whole genome shotgun (WGS) entry which is preliminary data.</text>
</comment>
<dbReference type="EMBL" id="JADOER010000013">
    <property type="protein sequence ID" value="MBT9313546.1"/>
    <property type="molecule type" value="Genomic_DNA"/>
</dbReference>
<evidence type="ECO:0000313" key="4">
    <source>
        <dbReference type="EMBL" id="MBT9313546.1"/>
    </source>
</evidence>
<dbReference type="InterPro" id="IPR015797">
    <property type="entry name" value="NUDIX_hydrolase-like_dom_sf"/>
</dbReference>
<reference evidence="4 5" key="1">
    <citation type="journal article" date="2021" name="Mar. Drugs">
        <title>Genome Reduction and Secondary Metabolism of the Marine Sponge-Associated Cyanobacterium Leptothoe.</title>
        <authorList>
            <person name="Konstantinou D."/>
            <person name="Popin R.V."/>
            <person name="Fewer D.P."/>
            <person name="Sivonen K."/>
            <person name="Gkelis S."/>
        </authorList>
    </citation>
    <scope>NUCLEOTIDE SEQUENCE [LARGE SCALE GENOMIC DNA]</scope>
    <source>
        <strain evidence="4 5">TAU-MAC 1615</strain>
    </source>
</reference>
<dbReference type="PANTHER" id="PTHR43046">
    <property type="entry name" value="GDP-MANNOSE MANNOSYL HYDROLASE"/>
    <property type="match status" value="1"/>
</dbReference>
<dbReference type="PROSITE" id="PS51462">
    <property type="entry name" value="NUDIX"/>
    <property type="match status" value="1"/>
</dbReference>
<name>A0ABS5Y7G2_9CYAN</name>
<evidence type="ECO:0000313" key="5">
    <source>
        <dbReference type="Proteomes" id="UP001196661"/>
    </source>
</evidence>
<dbReference type="InterPro" id="IPR000086">
    <property type="entry name" value="NUDIX_hydrolase_dom"/>
</dbReference>
<gene>
    <name evidence="4" type="ORF">IXB28_15130</name>
</gene>
<organism evidence="4 5">
    <name type="scientific">Leptothoe kymatousa TAU-MAC 1615</name>
    <dbReference type="NCBI Taxonomy" id="2364775"/>
    <lineage>
        <taxon>Bacteria</taxon>
        <taxon>Bacillati</taxon>
        <taxon>Cyanobacteriota</taxon>
        <taxon>Cyanophyceae</taxon>
        <taxon>Nodosilineales</taxon>
        <taxon>Cymatolegaceae</taxon>
        <taxon>Leptothoe</taxon>
        <taxon>Leptothoe kymatousa</taxon>
    </lineage>
</organism>
<evidence type="ECO:0000256" key="2">
    <source>
        <dbReference type="ARBA" id="ARBA00022801"/>
    </source>
</evidence>